<evidence type="ECO:0000313" key="9">
    <source>
        <dbReference type="EMBL" id="KAE9963709.1"/>
    </source>
</evidence>
<evidence type="ECO:0000313" key="10">
    <source>
        <dbReference type="Proteomes" id="UP000433883"/>
    </source>
</evidence>
<feature type="region of interest" description="Disordered" evidence="8">
    <location>
        <begin position="452"/>
        <end position="551"/>
    </location>
</feature>
<organism evidence="9 10">
    <name type="scientific">Venturia inaequalis</name>
    <name type="common">Apple scab fungus</name>
    <dbReference type="NCBI Taxonomy" id="5025"/>
    <lineage>
        <taxon>Eukaryota</taxon>
        <taxon>Fungi</taxon>
        <taxon>Dikarya</taxon>
        <taxon>Ascomycota</taxon>
        <taxon>Pezizomycotina</taxon>
        <taxon>Dothideomycetes</taxon>
        <taxon>Pleosporomycetidae</taxon>
        <taxon>Venturiales</taxon>
        <taxon>Venturiaceae</taxon>
        <taxon>Venturia</taxon>
    </lineage>
</organism>
<evidence type="ECO:0000256" key="2">
    <source>
        <dbReference type="ARBA" id="ARBA00004922"/>
    </source>
</evidence>
<comment type="similarity">
    <text evidence="3 7">Belongs to the glycosyl hydrolase 47 family.</text>
</comment>
<feature type="compositionally biased region" description="Basic and acidic residues" evidence="8">
    <location>
        <begin position="828"/>
        <end position="844"/>
    </location>
</feature>
<evidence type="ECO:0000256" key="3">
    <source>
        <dbReference type="ARBA" id="ARBA00007658"/>
    </source>
</evidence>
<comment type="caution">
    <text evidence="9">The sequence shown here is derived from an EMBL/GenBank/DDBJ whole genome shotgun (WGS) entry which is preliminary data.</text>
</comment>
<evidence type="ECO:0000256" key="8">
    <source>
        <dbReference type="SAM" id="MobiDB-lite"/>
    </source>
</evidence>
<feature type="binding site" evidence="6">
    <location>
        <position position="1012"/>
    </location>
    <ligand>
        <name>Ca(2+)</name>
        <dbReference type="ChEBI" id="CHEBI:29108"/>
    </ligand>
</feature>
<protein>
    <recommendedName>
        <fullName evidence="7">alpha-1,2-Mannosidase</fullName>
        <ecNumber evidence="7">3.2.1.-</ecNumber>
    </recommendedName>
</protein>
<dbReference type="GO" id="GO:0005783">
    <property type="term" value="C:endoplasmic reticulum"/>
    <property type="evidence" value="ECO:0007669"/>
    <property type="project" value="TreeGrafter"/>
</dbReference>
<evidence type="ECO:0000256" key="7">
    <source>
        <dbReference type="RuleBase" id="RU361193"/>
    </source>
</evidence>
<dbReference type="PRINTS" id="PR00747">
    <property type="entry name" value="GLYHDRLASE47"/>
</dbReference>
<dbReference type="InterPro" id="IPR050749">
    <property type="entry name" value="Glycosyl_Hydrolase_47"/>
</dbReference>
<reference evidence="9 10" key="1">
    <citation type="submission" date="2019-11" db="EMBL/GenBank/DDBJ databases">
        <title>Venturia inaequalis Genome Resource.</title>
        <authorList>
            <person name="Lichtner F.J."/>
        </authorList>
    </citation>
    <scope>NUCLEOTIDE SEQUENCE [LARGE SCALE GENOMIC DNA]</scope>
    <source>
        <strain evidence="9">Bline_iso_100314</strain>
    </source>
</reference>
<evidence type="ECO:0000256" key="4">
    <source>
        <dbReference type="ARBA" id="ARBA00022801"/>
    </source>
</evidence>
<proteinExistence type="inferred from homology"/>
<dbReference type="SUPFAM" id="SSF48225">
    <property type="entry name" value="Seven-hairpin glycosidases"/>
    <property type="match status" value="1"/>
</dbReference>
<evidence type="ECO:0000256" key="6">
    <source>
        <dbReference type="PIRSR" id="PIRSR601382-2"/>
    </source>
</evidence>
<gene>
    <name evidence="9" type="ORF">BLS_008987</name>
</gene>
<dbReference type="Proteomes" id="UP000433883">
    <property type="component" value="Unassembled WGS sequence"/>
</dbReference>
<keyword evidence="4 7" id="KW-0378">Hydrolase</keyword>
<keyword evidence="5" id="KW-1015">Disulfide bond</keyword>
<name>A0A8H3U7P1_VENIN</name>
<dbReference type="PANTHER" id="PTHR11742:SF103">
    <property type="entry name" value="ENDOPLASMIC RETICULUM MANNOSIDASE MNL2-RELATED"/>
    <property type="match status" value="1"/>
</dbReference>
<dbReference type="GO" id="GO:0005975">
    <property type="term" value="P:carbohydrate metabolic process"/>
    <property type="evidence" value="ECO:0007669"/>
    <property type="project" value="InterPro"/>
</dbReference>
<dbReference type="EC" id="3.2.1.-" evidence="7"/>
<keyword evidence="7" id="KW-0326">Glycosidase</keyword>
<dbReference type="PANTHER" id="PTHR11742">
    <property type="entry name" value="MANNOSYL-OLIGOSACCHARIDE ALPHA-1,2-MANNOSIDASE-RELATED"/>
    <property type="match status" value="1"/>
</dbReference>
<dbReference type="GO" id="GO:0016020">
    <property type="term" value="C:membrane"/>
    <property type="evidence" value="ECO:0007669"/>
    <property type="project" value="InterPro"/>
</dbReference>
<sequence>MLRFRRYRVFLFFTACAIFAFYRFGRIDPSYWENPAHSVNVLKDQLNYSGKNTQQKQQQEVFKPNVQDAKKVDEVKPKPVKELGKPKAAPTKELPPPVAYITKPVQQAPAAAKTFAASTSTERIRVMPNPIPPGAPAILEQGSGRWESDQLPIDIETIEWEPVEEHFPVPSGSTIALPTGSPKPMPKLQAKFEKETQVVRADRIKKRDAVKEAFLHAWKGYKEKAWGRDELMPISGSSKDPFNGWGATLIDSLDTMWIMGLTDEFEEALEMVKKTNFKTSRRSDIPIFETTIRYLGGLLGAYDVSEGKYKILLDKAVELGDIMIGSFDTPNRMPDTFYQWKPTFASNPHRASTRVVLAELGSLALEFTRLAQLTKESKFYDAVARIADALEEWQDHTRLPGLWPTYVDASGCERVVYKSPNTQVVGSQTLQRLKDWKGNPVEELPTMEQVNAQKVAHSKSKGPSEPLTAPRKERPMGKQGRIAGWDKNHPEDGDKATKENDDMEPIKLPDPLVFEAKDPEPTKTKTKRQLGNLPEDDEPIPHPDNRDNDPMATMVEGEEFPASIPKGNIPPPHAVASALPTKMSLPECVPHGLNSQSSWGTDEYTLGSMADSTYEYFPKMHLMLGGLTKQYQKLYETAIDVAKKNLLFRVMIPDEKREILVSGSMHVSVANDDNSDPEYTYRLAHGGSHLTCFVGGMFAMGAKLFDRKEDMDIAAKLTDGCVWAYEMTASGIMPETFTALACDDRKDCKWNETKWWDELDPNPQYRWDSYDSQIKFMESQIEERKSAGLAAKLATKAAAPVAKATASVDDLEEPESVKGKVLKSPSDLSKRQLAEDASVSKEDVEAIIAKPAEEDDSTSPTSTTDDRYAEPVWQAPTVVTDDAPPPIYSPDKPMTHEEYAKNYIKEERLPPGIVSMPDRRYILRPEALESVFYMHRLTGDPYWRRAGWNMVASILAATPTKWGHAAVDDVTKQHPQPQDTMESFWLAETLKYAYLIFDEEDRWSLDDWILNTEAHLLKRVK</sequence>
<dbReference type="GO" id="GO:0004571">
    <property type="term" value="F:mannosyl-oligosaccharide 1,2-alpha-mannosidase activity"/>
    <property type="evidence" value="ECO:0007669"/>
    <property type="project" value="InterPro"/>
</dbReference>
<keyword evidence="6" id="KW-0106">Calcium</keyword>
<comment type="cofactor">
    <cofactor evidence="1 6">
        <name>Ca(2+)</name>
        <dbReference type="ChEBI" id="CHEBI:29108"/>
    </cofactor>
</comment>
<evidence type="ECO:0000256" key="1">
    <source>
        <dbReference type="ARBA" id="ARBA00001913"/>
    </source>
</evidence>
<dbReference type="EMBL" id="WNWQ01000796">
    <property type="protein sequence ID" value="KAE9963709.1"/>
    <property type="molecule type" value="Genomic_DNA"/>
</dbReference>
<dbReference type="GO" id="GO:0005509">
    <property type="term" value="F:calcium ion binding"/>
    <property type="evidence" value="ECO:0007669"/>
    <property type="project" value="InterPro"/>
</dbReference>
<dbReference type="UniPathway" id="UPA00378"/>
<feature type="compositionally biased region" description="Basic and acidic residues" evidence="8">
    <location>
        <begin position="484"/>
        <end position="507"/>
    </location>
</feature>
<dbReference type="Pfam" id="PF01532">
    <property type="entry name" value="Glyco_hydro_47"/>
    <property type="match status" value="2"/>
</dbReference>
<dbReference type="AlphaFoldDB" id="A0A8H3U7P1"/>
<feature type="compositionally biased region" description="Basic and acidic residues" evidence="8">
    <location>
        <begin position="539"/>
        <end position="549"/>
    </location>
</feature>
<accession>A0A8H3U7P1</accession>
<comment type="pathway">
    <text evidence="2">Protein modification; protein glycosylation.</text>
</comment>
<feature type="region of interest" description="Disordered" evidence="8">
    <location>
        <begin position="805"/>
        <end position="871"/>
    </location>
</feature>
<dbReference type="InterPro" id="IPR036026">
    <property type="entry name" value="Seven-hairpin_glycosidases"/>
</dbReference>
<dbReference type="InterPro" id="IPR012341">
    <property type="entry name" value="6hp_glycosidase-like_sf"/>
</dbReference>
<evidence type="ECO:0000256" key="5">
    <source>
        <dbReference type="ARBA" id="ARBA00023157"/>
    </source>
</evidence>
<keyword evidence="6" id="KW-0479">Metal-binding</keyword>
<dbReference type="InterPro" id="IPR001382">
    <property type="entry name" value="Glyco_hydro_47"/>
</dbReference>
<dbReference type="GO" id="GO:0036503">
    <property type="term" value="P:ERAD pathway"/>
    <property type="evidence" value="ECO:0007669"/>
    <property type="project" value="UniProtKB-ARBA"/>
</dbReference>
<dbReference type="Gene3D" id="1.50.10.10">
    <property type="match status" value="3"/>
</dbReference>